<dbReference type="EMBL" id="QWKZ01000001">
    <property type="protein sequence ID" value="RIH90169.1"/>
    <property type="molecule type" value="Genomic_DNA"/>
</dbReference>
<accession>A0A399F4I3</accession>
<evidence type="ECO:0000313" key="3">
    <source>
        <dbReference type="Proteomes" id="UP000265800"/>
    </source>
</evidence>
<gene>
    <name evidence="2" type="ORF">Mlute_00091</name>
</gene>
<protein>
    <recommendedName>
        <fullName evidence="4">Chromosome partition protein Smc</fullName>
    </recommendedName>
</protein>
<evidence type="ECO:0000313" key="2">
    <source>
        <dbReference type="EMBL" id="RIH90169.1"/>
    </source>
</evidence>
<dbReference type="RefSeq" id="WP_119358813.1">
    <property type="nucleotide sequence ID" value="NZ_QWKZ01000001.1"/>
</dbReference>
<dbReference type="OrthoDB" id="29270at2"/>
<evidence type="ECO:0000256" key="1">
    <source>
        <dbReference type="SAM" id="SignalP"/>
    </source>
</evidence>
<reference evidence="2 3" key="1">
    <citation type="submission" date="2018-08" db="EMBL/GenBank/DDBJ databases">
        <title>Meiothermus luteus KCTC 52599 genome sequencing project.</title>
        <authorList>
            <person name="Da Costa M.S."/>
            <person name="Albuquerque L."/>
            <person name="Raposo P."/>
            <person name="Froufe H.J.C."/>
            <person name="Barroso C.S."/>
            <person name="Egas C."/>
        </authorList>
    </citation>
    <scope>NUCLEOTIDE SEQUENCE [LARGE SCALE GENOMIC DNA]</scope>
    <source>
        <strain evidence="2 3">KCTC 52599</strain>
    </source>
</reference>
<organism evidence="2 3">
    <name type="scientific">Meiothermus luteus</name>
    <dbReference type="NCBI Taxonomy" id="2026184"/>
    <lineage>
        <taxon>Bacteria</taxon>
        <taxon>Thermotogati</taxon>
        <taxon>Deinococcota</taxon>
        <taxon>Deinococci</taxon>
        <taxon>Thermales</taxon>
        <taxon>Thermaceae</taxon>
        <taxon>Meiothermus</taxon>
    </lineage>
</organism>
<feature type="signal peptide" evidence="1">
    <location>
        <begin position="1"/>
        <end position="18"/>
    </location>
</feature>
<dbReference type="Proteomes" id="UP000265800">
    <property type="component" value="Unassembled WGS sequence"/>
</dbReference>
<sequence>MRRIFALFLLLGMGLAQSYTISLSPVPVSLAPGQSVKSTLAVLPDGFTGTLPINITGLPTGVTYAPNAITVSDPQKNTTVEIVFTAAASAPKASSLTTINVGAKRQFFSVVVDPAAQPPSENPANLEAIWQQVQQWGGTACRTINTFSLESVRWVCTVYRTLDRAVGMWDEVRQDFDMLKREGFITGVSYLVNGLGGELGLAEGNVEADQLESDFLAFRRNYRKAVAQLSNWMTRQREKQVEALRNNPYPNGSPSWWALEALKLNPNLILTSVVSNQQRESLVLQKGRVEAIKGAAEKQVERSSTGRTQEELEKALQVTNPLPGQEGEAEQVVRRAREANSTREVLEVLVDAQAKIMRQNLGNTQDIVQAMRESAVQQAYTTQQISNLLEVELQRRSDEINAWQGEVERTMAQVAEEAESQTANLRMLAALARTVACPDGVLGVGNDGSTVCIRP</sequence>
<comment type="caution">
    <text evidence="2">The sequence shown here is derived from an EMBL/GenBank/DDBJ whole genome shotgun (WGS) entry which is preliminary data.</text>
</comment>
<evidence type="ECO:0008006" key="4">
    <source>
        <dbReference type="Google" id="ProtNLM"/>
    </source>
</evidence>
<name>A0A399F4I3_9DEIN</name>
<proteinExistence type="predicted"/>
<keyword evidence="3" id="KW-1185">Reference proteome</keyword>
<dbReference type="AlphaFoldDB" id="A0A399F4I3"/>
<keyword evidence="1" id="KW-0732">Signal</keyword>
<feature type="chain" id="PRO_5017440631" description="Chromosome partition protein Smc" evidence="1">
    <location>
        <begin position="19"/>
        <end position="455"/>
    </location>
</feature>